<feature type="compositionally biased region" description="Basic residues" evidence="1">
    <location>
        <begin position="90"/>
        <end position="108"/>
    </location>
</feature>
<feature type="region of interest" description="Disordered" evidence="1">
    <location>
        <begin position="1"/>
        <end position="359"/>
    </location>
</feature>
<evidence type="ECO:0000313" key="2">
    <source>
        <dbReference type="EMBL" id="CAA9267707.1"/>
    </source>
</evidence>
<feature type="non-terminal residue" evidence="2">
    <location>
        <position position="359"/>
    </location>
</feature>
<sequence length="359" mass="39037">EPRPATRFRSARRRPPRHRRAGRRRPRPDRRRHRPHRHVRLGSGAAAPGRRPDRAGHRHRPPSLRPGRARLDEDGVPAGRCPRPLGTGRGVRRRRRGGAPGVSHHRQRLPRDHPGDQRRRHPQRLPGRRGGGSEPVRLRLVGGGVRLARRQPGVHHRGLAHPARRPAVLRPGEGRARGAAGRRGAGAPRPGVVPAASPGRRGARRHRRKGRPPRAAGPAGPRAVQPAAALPRAVPGVRAGTADAAHPRGGRRPRAGAVHRGGRASRRLQHRRRRRPDRCRRRPRVRRHPDPAPRGTGAGRRQGVLPPAAAAARRGVGGGGEPPGDHGHHQGPREAGLASALQRPGSPARHPAREPEPVL</sequence>
<dbReference type="EMBL" id="CADCTI010000247">
    <property type="protein sequence ID" value="CAA9267707.1"/>
    <property type="molecule type" value="Genomic_DNA"/>
</dbReference>
<name>A0A6J4J1B0_9ACTN</name>
<feature type="compositionally biased region" description="Basic residues" evidence="1">
    <location>
        <begin position="147"/>
        <end position="164"/>
    </location>
</feature>
<protein>
    <submittedName>
        <fullName evidence="2">NAD-dependent epimerase/dehydratase</fullName>
    </submittedName>
</protein>
<proteinExistence type="predicted"/>
<feature type="compositionally biased region" description="Basic residues" evidence="1">
    <location>
        <begin position="260"/>
        <end position="287"/>
    </location>
</feature>
<feature type="compositionally biased region" description="Low complexity" evidence="1">
    <location>
        <begin position="185"/>
        <end position="200"/>
    </location>
</feature>
<feature type="compositionally biased region" description="Basic and acidic residues" evidence="1">
    <location>
        <begin position="323"/>
        <end position="332"/>
    </location>
</feature>
<feature type="compositionally biased region" description="Basic residues" evidence="1">
    <location>
        <begin position="201"/>
        <end position="212"/>
    </location>
</feature>
<organism evidence="2">
    <name type="scientific">uncultured Blastococcus sp</name>
    <dbReference type="NCBI Taxonomy" id="217144"/>
    <lineage>
        <taxon>Bacteria</taxon>
        <taxon>Bacillati</taxon>
        <taxon>Actinomycetota</taxon>
        <taxon>Actinomycetes</taxon>
        <taxon>Geodermatophilales</taxon>
        <taxon>Geodermatophilaceae</taxon>
        <taxon>Blastococcus</taxon>
        <taxon>environmental samples</taxon>
    </lineage>
</organism>
<evidence type="ECO:0000256" key="1">
    <source>
        <dbReference type="SAM" id="MobiDB-lite"/>
    </source>
</evidence>
<feature type="compositionally biased region" description="Basic residues" evidence="1">
    <location>
        <begin position="9"/>
        <end position="40"/>
    </location>
</feature>
<feature type="compositionally biased region" description="Low complexity" evidence="1">
    <location>
        <begin position="213"/>
        <end position="229"/>
    </location>
</feature>
<reference evidence="2" key="1">
    <citation type="submission" date="2020-02" db="EMBL/GenBank/DDBJ databases">
        <authorList>
            <person name="Meier V. D."/>
        </authorList>
    </citation>
    <scope>NUCLEOTIDE SEQUENCE</scope>
    <source>
        <strain evidence="2">AVDCRST_MAG57</strain>
    </source>
</reference>
<feature type="compositionally biased region" description="Basic residues" evidence="1">
    <location>
        <begin position="118"/>
        <end position="127"/>
    </location>
</feature>
<accession>A0A6J4J1B0</accession>
<feature type="non-terminal residue" evidence="2">
    <location>
        <position position="1"/>
    </location>
</feature>
<dbReference type="AlphaFoldDB" id="A0A6J4J1B0"/>
<gene>
    <name evidence="2" type="ORF">AVDCRST_MAG57-2938</name>
</gene>